<dbReference type="SUPFAM" id="SSF158682">
    <property type="entry name" value="TerB-like"/>
    <property type="match status" value="2"/>
</dbReference>
<feature type="transmembrane region" description="Helical" evidence="1">
    <location>
        <begin position="408"/>
        <end position="426"/>
    </location>
</feature>
<feature type="domain" description="GYF" evidence="2">
    <location>
        <begin position="5"/>
        <end position="54"/>
    </location>
</feature>
<dbReference type="AlphaFoldDB" id="A0A1Q2MGH3"/>
<dbReference type="InterPro" id="IPR025640">
    <property type="entry name" value="GYF_2"/>
</dbReference>
<proteinExistence type="predicted"/>
<evidence type="ECO:0000313" key="4">
    <source>
        <dbReference type="Proteomes" id="UP000188181"/>
    </source>
</evidence>
<dbReference type="CDD" id="cd07177">
    <property type="entry name" value="terB_like"/>
    <property type="match status" value="1"/>
</dbReference>
<dbReference type="Pfam" id="PF14237">
    <property type="entry name" value="GYF_2"/>
    <property type="match status" value="1"/>
</dbReference>
<name>A0A1Q2MGH3_9BACT</name>
<evidence type="ECO:0000313" key="3">
    <source>
        <dbReference type="EMBL" id="AQQ71372.1"/>
    </source>
</evidence>
<evidence type="ECO:0000259" key="2">
    <source>
        <dbReference type="Pfam" id="PF14237"/>
    </source>
</evidence>
<feature type="transmembrane region" description="Helical" evidence="1">
    <location>
        <begin position="609"/>
        <end position="629"/>
    </location>
</feature>
<organism evidence="3 4">
    <name type="scientific">Limihaloglobus sulfuriphilus</name>
    <dbReference type="NCBI Taxonomy" id="1851148"/>
    <lineage>
        <taxon>Bacteria</taxon>
        <taxon>Pseudomonadati</taxon>
        <taxon>Planctomycetota</taxon>
        <taxon>Phycisphaerae</taxon>
        <taxon>Sedimentisphaerales</taxon>
        <taxon>Sedimentisphaeraceae</taxon>
        <taxon>Limihaloglobus</taxon>
    </lineage>
</organism>
<keyword evidence="1" id="KW-1133">Transmembrane helix</keyword>
<gene>
    <name evidence="3" type="ORF">SMSP2_01745</name>
</gene>
<protein>
    <submittedName>
        <fullName evidence="3">Dna-J like membrane chaperone protein</fullName>
    </submittedName>
</protein>
<feature type="transmembrane region" description="Helical" evidence="1">
    <location>
        <begin position="650"/>
        <end position="668"/>
    </location>
</feature>
<dbReference type="EMBL" id="CP019646">
    <property type="protein sequence ID" value="AQQ71372.1"/>
    <property type="molecule type" value="Genomic_DNA"/>
</dbReference>
<keyword evidence="1" id="KW-0812">Transmembrane</keyword>
<feature type="transmembrane region" description="Helical" evidence="1">
    <location>
        <begin position="584"/>
        <end position="603"/>
    </location>
</feature>
<dbReference type="Proteomes" id="UP000188181">
    <property type="component" value="Chromosome"/>
</dbReference>
<dbReference type="Gene3D" id="1.10.3680.10">
    <property type="entry name" value="TerB-like"/>
    <property type="match status" value="2"/>
</dbReference>
<dbReference type="RefSeq" id="WP_146683555.1">
    <property type="nucleotide sequence ID" value="NZ_CP019646.1"/>
</dbReference>
<evidence type="ECO:0000256" key="1">
    <source>
        <dbReference type="SAM" id="Phobius"/>
    </source>
</evidence>
<dbReference type="OrthoDB" id="292841at2"/>
<sequence length="761" mass="86569">MSSQWFYHRDGKNIGPISSQQLRKAANNGGLYPTDIIWKEGLKTWVLASKINGLFHDKTNENLVAQNPDALPPLPALDSIKSFEVGSNSNIKIMTYLIEIAMADGNLNSSEMKVIKALQAKLEISNDEMKNIMGSFKAGIVNHNINISMQDSVNIFYLLAMLSVSTGSEQRELLDTLIYYGNKLKQDKNLLVQLAKSIELGNNDECVDLDNDYDNSAQSSINKFFKEKFPEYYQDAVRFYKDINYQITNSRLFLHNILAVARADSYLDGSEVKLIKSFCKKAGIGQNEYDKILRESINNPGNVILNGSPDEQWGTLLTLIKVAMADGQMSKDEIDIIVKYCRLLGISDMQITEIESLLFENPNDISRLSSFLNSVRNSSQQPEQPGRLEGGDFETDEHNQTIAGLPLIFWYTIISVIFVLFLIVVVQKVKISSAIIGIKKIDNLVSQAEDYMDKEQIYESLKIYTKIDKLLEARKIKKYATSKIATVRAKKEIALEQWEKLGYEEISNTWEEVQQYLKEDNYLAAERTHEKLKLQIQNKHNVKDSYIKNIVDKAGTDSFVSDIKETRAQVAHENWINPDPMPMFVMLAIGALSMLFYVIAWLFTKYQRLLLVALMLINITILVLVTMPLSERLLAFFFGPEEPFDIVENYIIFSWIPFVFSLLAFITACSAFKTVCPECQILFAKILDSSQVVGQYHQNILTTETDKVYNNQREVIGTVERDAVHQFMVQVISDSWHCKHCGHTRIQLPSAIKLNPVLLSC</sequence>
<reference evidence="4" key="1">
    <citation type="submission" date="2017-02" db="EMBL/GenBank/DDBJ databases">
        <title>Comparative genomics and description of representatives of a novel lineage of planctomycetes thriving in anoxic sediments.</title>
        <authorList>
            <person name="Spring S."/>
            <person name="Bunk B."/>
            <person name="Sproer C."/>
        </authorList>
    </citation>
    <scope>NUCLEOTIDE SEQUENCE [LARGE SCALE GENOMIC DNA]</scope>
    <source>
        <strain evidence="4">SM-Chi-D1</strain>
    </source>
</reference>
<accession>A0A1Q2MGH3</accession>
<dbReference type="InterPro" id="IPR029024">
    <property type="entry name" value="TerB-like"/>
</dbReference>
<keyword evidence="4" id="KW-1185">Reference proteome</keyword>
<keyword evidence="1" id="KW-0472">Membrane</keyword>
<dbReference type="STRING" id="1851148.SMSP2_01745"/>
<dbReference type="KEGG" id="pbas:SMSP2_01745"/>